<gene>
    <name evidence="1" type="ORF">DSCW_39950</name>
</gene>
<dbReference type="KEGG" id="dwd:DSCW_39950"/>
<evidence type="ECO:0000313" key="1">
    <source>
        <dbReference type="EMBL" id="BBO76578.1"/>
    </source>
</evidence>
<dbReference type="EMBL" id="AP021875">
    <property type="protein sequence ID" value="BBO76578.1"/>
    <property type="molecule type" value="Genomic_DNA"/>
</dbReference>
<evidence type="ECO:0000313" key="2">
    <source>
        <dbReference type="Proteomes" id="UP000427769"/>
    </source>
</evidence>
<name>A0A5K7Z6E4_9BACT</name>
<evidence type="ECO:0008006" key="3">
    <source>
        <dbReference type="Google" id="ProtNLM"/>
    </source>
</evidence>
<proteinExistence type="predicted"/>
<keyword evidence="2" id="KW-1185">Reference proteome</keyword>
<accession>A0A5K7Z6E4</accession>
<dbReference type="InterPro" id="IPR046342">
    <property type="entry name" value="CBS_dom_sf"/>
</dbReference>
<sequence>MAFGLQCLLIMHTQTLNCVGKIMLPATRELALEPSVHLNDPVTTAIEVMIRHNRDTIAVLCNKRPVGQVRLRDAFAVIGIRVS</sequence>
<dbReference type="Proteomes" id="UP000427769">
    <property type="component" value="Chromosome"/>
</dbReference>
<dbReference type="AlphaFoldDB" id="A0A5K7Z6E4"/>
<organism evidence="1 2">
    <name type="scientific">Desulfosarcina widdelii</name>
    <dbReference type="NCBI Taxonomy" id="947919"/>
    <lineage>
        <taxon>Bacteria</taxon>
        <taxon>Pseudomonadati</taxon>
        <taxon>Thermodesulfobacteriota</taxon>
        <taxon>Desulfobacteria</taxon>
        <taxon>Desulfobacterales</taxon>
        <taxon>Desulfosarcinaceae</taxon>
        <taxon>Desulfosarcina</taxon>
    </lineage>
</organism>
<reference evidence="1 2" key="1">
    <citation type="submission" date="2019-11" db="EMBL/GenBank/DDBJ databases">
        <title>Comparative genomics of hydrocarbon-degrading Desulfosarcina strains.</title>
        <authorList>
            <person name="Watanabe M."/>
            <person name="Kojima H."/>
            <person name="Fukui M."/>
        </authorList>
    </citation>
    <scope>NUCLEOTIDE SEQUENCE [LARGE SCALE GENOMIC DNA]</scope>
    <source>
        <strain evidence="1 2">PP31</strain>
    </source>
</reference>
<dbReference type="SUPFAM" id="SSF54631">
    <property type="entry name" value="CBS-domain pair"/>
    <property type="match status" value="1"/>
</dbReference>
<protein>
    <recommendedName>
        <fullName evidence="3">CBS domain-containing protein</fullName>
    </recommendedName>
</protein>